<dbReference type="EMBL" id="CP012365">
    <property type="protein sequence ID" value="AKX59386.1"/>
    <property type="molecule type" value="Genomic_DNA"/>
</dbReference>
<accession>A0A0K1XDI2</accession>
<dbReference type="PANTHER" id="PTHR13748:SF46">
    <property type="entry name" value="ZINC CHAPERONE YEIR"/>
    <property type="match status" value="1"/>
</dbReference>
<evidence type="ECO:0000259" key="1">
    <source>
        <dbReference type="Pfam" id="PF02492"/>
    </source>
</evidence>
<reference evidence="2 3" key="1">
    <citation type="journal article" date="2015" name="Genome Announc.">
        <title>Genome Sequences of Oblitimonas alkaliphila gen. nov. sp. nov. (Proposed), a Novel Bacterium of the Pseudomonadaceae Family.</title>
        <authorList>
            <person name="Lauer A.C."/>
            <person name="Nicholson A.C."/>
            <person name="Humrighouse B.W."/>
            <person name="Emery B."/>
            <person name="Drobish A."/>
            <person name="Juieng P."/>
            <person name="Loparev V."/>
            <person name="McQuiston J.R."/>
        </authorList>
    </citation>
    <scope>NUCLEOTIDE SEQUENCE [LARGE SCALE GENOMIC DNA]</scope>
    <source>
        <strain evidence="2 3">E5571</strain>
    </source>
</reference>
<dbReference type="RefSeq" id="WP_053100564.1">
    <property type="nucleotide sequence ID" value="NZ_CP012365.1"/>
</dbReference>
<gene>
    <name evidence="2" type="ORF">AKN88_05145</name>
</gene>
<dbReference type="SUPFAM" id="SSF52540">
    <property type="entry name" value="P-loop containing nucleoside triphosphate hydrolases"/>
    <property type="match status" value="1"/>
</dbReference>
<dbReference type="AlphaFoldDB" id="A0A0K1XDI2"/>
<dbReference type="PANTHER" id="PTHR13748">
    <property type="entry name" value="COBW-RELATED"/>
    <property type="match status" value="1"/>
</dbReference>
<name>A0A0K1XDI2_9GAMM</name>
<proteinExistence type="predicted"/>
<dbReference type="Pfam" id="PF02492">
    <property type="entry name" value="cobW"/>
    <property type="match status" value="1"/>
</dbReference>
<dbReference type="PATRIC" id="fig|1698449.3.peg.1029"/>
<dbReference type="InterPro" id="IPR027417">
    <property type="entry name" value="P-loop_NTPase"/>
</dbReference>
<feature type="domain" description="CobW/HypB/UreG nucleotide-binding" evidence="1">
    <location>
        <begin position="6"/>
        <end position="173"/>
    </location>
</feature>
<dbReference type="GO" id="GO:0005737">
    <property type="term" value="C:cytoplasm"/>
    <property type="evidence" value="ECO:0007669"/>
    <property type="project" value="TreeGrafter"/>
</dbReference>
<sequence length="326" mass="36032">MLKHIPTHLITGALGVGKTTTLIHLFKQRPKHERWAVLINEFGQIGLDQALLSSDDSEITLSEVAGGCVCCVNGAPFQVALIRLLKQAKPTRLFIEPSGLGHQPQLYRQLQEAPWNEVLSLQPTVIIAAAEATLSPATLADAQRSLLEKAKLLLVNKAEQLNATEQATIKQRFAPLNVLFATQGQLKLEQLPGIEHAATLANLDNLPNVTTAVVGEVWLNSKQPICSIQAQAEAWSIGWKWHRSQQFDLMRLQLLIQHLPFIRAKVVVHTNAGWLSANATTQQPLHWQSSAWQEDSRIELIFDQAQASDTLTQYLTACLVPPTAKE</sequence>
<organism evidence="2 3">
    <name type="scientific">Thiopseudomonas alkaliphila</name>
    <dbReference type="NCBI Taxonomy" id="1697053"/>
    <lineage>
        <taxon>Bacteria</taxon>
        <taxon>Pseudomonadati</taxon>
        <taxon>Pseudomonadota</taxon>
        <taxon>Gammaproteobacteria</taxon>
        <taxon>Pseudomonadales</taxon>
        <taxon>Pseudomonadaceae</taxon>
        <taxon>Thiopseudomonas</taxon>
    </lineage>
</organism>
<dbReference type="Proteomes" id="UP000063953">
    <property type="component" value="Chromosome"/>
</dbReference>
<evidence type="ECO:0000313" key="3">
    <source>
        <dbReference type="Proteomes" id="UP000063953"/>
    </source>
</evidence>
<dbReference type="STRING" id="1697053.AKN87_07565"/>
<dbReference type="Gene3D" id="3.40.50.300">
    <property type="entry name" value="P-loop containing nucleotide triphosphate hydrolases"/>
    <property type="match status" value="1"/>
</dbReference>
<dbReference type="InterPro" id="IPR051316">
    <property type="entry name" value="Zinc-reg_GTPase_activator"/>
</dbReference>
<evidence type="ECO:0000313" key="2">
    <source>
        <dbReference type="EMBL" id="AKX59386.1"/>
    </source>
</evidence>
<keyword evidence="3" id="KW-1185">Reference proteome</keyword>
<protein>
    <submittedName>
        <fullName evidence="2">Cobalamin biosynthesis protein CobW</fullName>
    </submittedName>
</protein>
<dbReference type="InterPro" id="IPR003495">
    <property type="entry name" value="CobW/HypB/UreG_nucleotide-bd"/>
</dbReference>